<dbReference type="EMBL" id="JAKNCJ010000003">
    <property type="protein sequence ID" value="MCL6423390.1"/>
    <property type="molecule type" value="Genomic_DNA"/>
</dbReference>
<dbReference type="PANTHER" id="PTHR30506:SF3">
    <property type="entry name" value="UPF0126 INNER MEMBRANE PROTEIN YADS-RELATED"/>
    <property type="match status" value="1"/>
</dbReference>
<dbReference type="PANTHER" id="PTHR30506">
    <property type="entry name" value="INNER MEMBRANE PROTEIN"/>
    <property type="match status" value="1"/>
</dbReference>
<feature type="domain" description="Glycine transporter" evidence="9">
    <location>
        <begin position="101"/>
        <end position="173"/>
    </location>
</feature>
<feature type="domain" description="Glycine transporter" evidence="9">
    <location>
        <begin position="15"/>
        <end position="89"/>
    </location>
</feature>
<evidence type="ECO:0000256" key="1">
    <source>
        <dbReference type="ARBA" id="ARBA00004651"/>
    </source>
</evidence>
<accession>A0ABT0R0E8</accession>
<evidence type="ECO:0000256" key="5">
    <source>
        <dbReference type="ARBA" id="ARBA00022989"/>
    </source>
</evidence>
<keyword evidence="11" id="KW-1185">Reference proteome</keyword>
<comment type="caution">
    <text evidence="10">The sequence shown here is derived from an EMBL/GenBank/DDBJ whole genome shotgun (WGS) entry which is preliminary data.</text>
</comment>
<name>A0ABT0R0E8_9MICO</name>
<feature type="transmembrane region" description="Helical" evidence="8">
    <location>
        <begin position="181"/>
        <end position="200"/>
    </location>
</feature>
<evidence type="ECO:0000313" key="10">
    <source>
        <dbReference type="EMBL" id="MCL6423390.1"/>
    </source>
</evidence>
<feature type="transmembrane region" description="Helical" evidence="8">
    <location>
        <begin position="125"/>
        <end position="146"/>
    </location>
</feature>
<dbReference type="RefSeq" id="WP_249737469.1">
    <property type="nucleotide sequence ID" value="NZ_JAKNCJ010000003.1"/>
</dbReference>
<proteinExistence type="inferred from homology"/>
<evidence type="ECO:0000259" key="9">
    <source>
        <dbReference type="Pfam" id="PF03458"/>
    </source>
</evidence>
<organism evidence="10 11">
    <name type="scientific">Brachybacterium equifaecis</name>
    <dbReference type="NCBI Taxonomy" id="2910770"/>
    <lineage>
        <taxon>Bacteria</taxon>
        <taxon>Bacillati</taxon>
        <taxon>Actinomycetota</taxon>
        <taxon>Actinomycetes</taxon>
        <taxon>Micrococcales</taxon>
        <taxon>Dermabacteraceae</taxon>
        <taxon>Brachybacterium</taxon>
    </lineage>
</organism>
<feature type="transmembrane region" description="Helical" evidence="8">
    <location>
        <begin position="95"/>
        <end position="113"/>
    </location>
</feature>
<comment type="subcellular location">
    <subcellularLocation>
        <location evidence="1">Cell membrane</location>
        <topology evidence="1">Multi-pass membrane protein</topology>
    </subcellularLocation>
</comment>
<feature type="transmembrane region" description="Helical" evidence="8">
    <location>
        <begin position="158"/>
        <end position="175"/>
    </location>
</feature>
<evidence type="ECO:0000313" key="11">
    <source>
        <dbReference type="Proteomes" id="UP001203761"/>
    </source>
</evidence>
<feature type="transmembrane region" description="Helical" evidence="8">
    <location>
        <begin position="12"/>
        <end position="33"/>
    </location>
</feature>
<evidence type="ECO:0000256" key="4">
    <source>
        <dbReference type="ARBA" id="ARBA00022692"/>
    </source>
</evidence>
<dbReference type="Pfam" id="PF03458">
    <property type="entry name" value="Gly_transporter"/>
    <property type="match status" value="2"/>
</dbReference>
<evidence type="ECO:0000256" key="8">
    <source>
        <dbReference type="SAM" id="Phobius"/>
    </source>
</evidence>
<feature type="region of interest" description="Disordered" evidence="7">
    <location>
        <begin position="245"/>
        <end position="284"/>
    </location>
</feature>
<evidence type="ECO:0000256" key="7">
    <source>
        <dbReference type="SAM" id="MobiDB-lite"/>
    </source>
</evidence>
<evidence type="ECO:0000256" key="6">
    <source>
        <dbReference type="ARBA" id="ARBA00023136"/>
    </source>
</evidence>
<feature type="transmembrane region" description="Helical" evidence="8">
    <location>
        <begin position="72"/>
        <end position="88"/>
    </location>
</feature>
<keyword evidence="5 8" id="KW-1133">Transmembrane helix</keyword>
<dbReference type="Proteomes" id="UP001203761">
    <property type="component" value="Unassembled WGS sequence"/>
</dbReference>
<keyword evidence="4 8" id="KW-0812">Transmembrane</keyword>
<gene>
    <name evidence="10" type="ORF">Bequi_08320</name>
</gene>
<sequence>MTPDQLLASSDLLRTLDLLGVIVMGITGGALAARLQFDAVGFAVIGIVSGLGGGILRDLILDLGVPAAFSGPWYLVCALCGAGFSYLIHAESRTWQRLIVVLDALALGLWAASGTAKSLNAGLDPLPAILLGVVSAVGGGAIRDVMVGRVPAIFGGNPLYATNALLTAVTTWGVLVLGLPGWSVLGPVLLGSTLAVVAAWRQWSLPQHREWQVTMSASQMKAMVRRVRRSERQRVAAQTGLIPVVDPGEERDDFVSDATGEDDSLEEYVRDADGSGGGLSGTSR</sequence>
<reference evidence="10" key="1">
    <citation type="submission" date="2022-02" db="EMBL/GenBank/DDBJ databases">
        <authorList>
            <person name="Lee M."/>
            <person name="Kim S.-J."/>
            <person name="Jung M.-Y."/>
        </authorList>
    </citation>
    <scope>NUCLEOTIDE SEQUENCE</scope>
    <source>
        <strain evidence="10">JHP9</strain>
    </source>
</reference>
<keyword evidence="6 8" id="KW-0472">Membrane</keyword>
<feature type="compositionally biased region" description="Gly residues" evidence="7">
    <location>
        <begin position="274"/>
        <end position="284"/>
    </location>
</feature>
<comment type="similarity">
    <text evidence="2">Belongs to the UPF0126 family.</text>
</comment>
<evidence type="ECO:0000256" key="2">
    <source>
        <dbReference type="ARBA" id="ARBA00008193"/>
    </source>
</evidence>
<evidence type="ECO:0000256" key="3">
    <source>
        <dbReference type="ARBA" id="ARBA00022475"/>
    </source>
</evidence>
<dbReference type="InterPro" id="IPR005115">
    <property type="entry name" value="Gly_transporter"/>
</dbReference>
<feature type="transmembrane region" description="Helical" evidence="8">
    <location>
        <begin position="40"/>
        <end position="60"/>
    </location>
</feature>
<keyword evidence="3" id="KW-1003">Cell membrane</keyword>
<protein>
    <submittedName>
        <fullName evidence="10">Trimeric intracellular cation channel family protein</fullName>
    </submittedName>
</protein>